<dbReference type="Gene3D" id="3.40.50.720">
    <property type="entry name" value="NAD(P)-binding Rossmann-like Domain"/>
    <property type="match status" value="1"/>
</dbReference>
<dbReference type="Pfam" id="PF22725">
    <property type="entry name" value="GFO_IDH_MocA_C3"/>
    <property type="match status" value="1"/>
</dbReference>
<evidence type="ECO:0000313" key="3">
    <source>
        <dbReference type="EMBL" id="RZO74795.1"/>
    </source>
</evidence>
<gene>
    <name evidence="3" type="ORF">EVA68_08395</name>
</gene>
<feature type="domain" description="Gfo/Idh/MocA-like oxidoreductase N-terminal" evidence="1">
    <location>
        <begin position="4"/>
        <end position="124"/>
    </location>
</feature>
<dbReference type="SUPFAM" id="SSF51735">
    <property type="entry name" value="NAD(P)-binding Rossmann-fold domains"/>
    <property type="match status" value="1"/>
</dbReference>
<dbReference type="InterPro" id="IPR036291">
    <property type="entry name" value="NAD(P)-bd_dom_sf"/>
</dbReference>
<evidence type="ECO:0000313" key="4">
    <source>
        <dbReference type="Proteomes" id="UP000316199"/>
    </source>
</evidence>
<name>A0A520RX68_9GAMM</name>
<protein>
    <submittedName>
        <fullName evidence="3">Gfo/Idh/MocA family oxidoreductase</fullName>
    </submittedName>
</protein>
<dbReference type="Gene3D" id="3.30.360.10">
    <property type="entry name" value="Dihydrodipicolinate Reductase, domain 2"/>
    <property type="match status" value="1"/>
</dbReference>
<organism evidence="3 4">
    <name type="scientific">OM182 bacterium</name>
    <dbReference type="NCBI Taxonomy" id="2510334"/>
    <lineage>
        <taxon>Bacteria</taxon>
        <taxon>Pseudomonadati</taxon>
        <taxon>Pseudomonadota</taxon>
        <taxon>Gammaproteobacteria</taxon>
        <taxon>OMG group</taxon>
        <taxon>OM182 clade</taxon>
    </lineage>
</organism>
<sequence length="402" mass="45581">MKAKIGLLGCGNPSRNWYMPTLKELTKRGEIEWVALCDMDEKLAKEYGEHYSVPYYTSLDEMLDKNKDLTAVCIVTSDPLHHVLGSQVAERGVHVMVEKPMAMTLPACDMIIDACRRNNVHFEVAENYFRWSKQRLILKLIKEGVLGDIVRVYFSEPKRQLPFEPKVSYSDLGRPISGFGRTGGMVMDMGAHRLSQLRLYAQSNAKQITATVRRYRSDPTILAEDWAHAMIEFESGAMGIYETSRVGELQKYCQITGTRGGILDHDYMASDIPLRLLDGEEWKDIHVETERRNIGGVDVLQRIIVHTNPQIVYENPFRNYMINDWCVGHAAEIMSIANAAINDEPAEYGLGGRQDVEMAMAIYESSLKGTIPIKLPLEGITDYEKALHEDYLEKFGQPIIPT</sequence>
<dbReference type="AlphaFoldDB" id="A0A520RX68"/>
<evidence type="ECO:0000259" key="2">
    <source>
        <dbReference type="Pfam" id="PF22725"/>
    </source>
</evidence>
<accession>A0A520RX68</accession>
<dbReference type="InterPro" id="IPR055170">
    <property type="entry name" value="GFO_IDH_MocA-like_dom"/>
</dbReference>
<dbReference type="PANTHER" id="PTHR43377:SF1">
    <property type="entry name" value="BILIVERDIN REDUCTASE A"/>
    <property type="match status" value="1"/>
</dbReference>
<proteinExistence type="predicted"/>
<dbReference type="PANTHER" id="PTHR43377">
    <property type="entry name" value="BILIVERDIN REDUCTASE A"/>
    <property type="match status" value="1"/>
</dbReference>
<dbReference type="GO" id="GO:0000166">
    <property type="term" value="F:nucleotide binding"/>
    <property type="evidence" value="ECO:0007669"/>
    <property type="project" value="InterPro"/>
</dbReference>
<dbReference type="SUPFAM" id="SSF55347">
    <property type="entry name" value="Glyceraldehyde-3-phosphate dehydrogenase-like, C-terminal domain"/>
    <property type="match status" value="1"/>
</dbReference>
<dbReference type="Proteomes" id="UP000316199">
    <property type="component" value="Unassembled WGS sequence"/>
</dbReference>
<dbReference type="InterPro" id="IPR000683">
    <property type="entry name" value="Gfo/Idh/MocA-like_OxRdtase_N"/>
</dbReference>
<dbReference type="EMBL" id="SHAG01000061">
    <property type="protein sequence ID" value="RZO74795.1"/>
    <property type="molecule type" value="Genomic_DNA"/>
</dbReference>
<comment type="caution">
    <text evidence="3">The sequence shown here is derived from an EMBL/GenBank/DDBJ whole genome shotgun (WGS) entry which is preliminary data.</text>
</comment>
<evidence type="ECO:0000259" key="1">
    <source>
        <dbReference type="Pfam" id="PF01408"/>
    </source>
</evidence>
<reference evidence="3 4" key="1">
    <citation type="submission" date="2019-02" db="EMBL/GenBank/DDBJ databases">
        <title>Prokaryotic population dynamics and viral predation in marine succession experiment using metagenomics: the confinement effect.</title>
        <authorList>
            <person name="Haro-Moreno J.M."/>
            <person name="Rodriguez-Valera F."/>
            <person name="Lopez-Perez M."/>
        </authorList>
    </citation>
    <scope>NUCLEOTIDE SEQUENCE [LARGE SCALE GENOMIC DNA]</scope>
    <source>
        <strain evidence="3">MED-G157</strain>
    </source>
</reference>
<feature type="domain" description="GFO/IDH/MocA-like oxidoreductase" evidence="2">
    <location>
        <begin position="138"/>
        <end position="262"/>
    </location>
</feature>
<dbReference type="Pfam" id="PF01408">
    <property type="entry name" value="GFO_IDH_MocA"/>
    <property type="match status" value="1"/>
</dbReference>
<dbReference type="InterPro" id="IPR051450">
    <property type="entry name" value="Gfo/Idh/MocA_Oxidoreductases"/>
</dbReference>